<sequence length="132" mass="14080">MDINNDHLPTKESQVVGCQKGSSTVEVEWLAPSIQLKEVVGGVEISTASFEKNGNFVFTQGALSKARDEASRRVGSSMERNTRDLEAIAIVLVVAIEVDGSVDSAAAKVDDSEDGNDKGRPEVGDNMNKEAN</sequence>
<comment type="caution">
    <text evidence="2">The sequence shown here is derived from an EMBL/GenBank/DDBJ whole genome shotgun (WGS) entry which is preliminary data.</text>
</comment>
<proteinExistence type="predicted"/>
<keyword evidence="3" id="KW-1185">Reference proteome</keyword>
<reference evidence="2" key="1">
    <citation type="submission" date="2023-02" db="EMBL/GenBank/DDBJ databases">
        <title>Genome of toxic invasive species Heracleum sosnowskyi carries increased number of genes despite the absence of recent whole-genome duplications.</title>
        <authorList>
            <person name="Schelkunov M."/>
            <person name="Shtratnikova V."/>
            <person name="Makarenko M."/>
            <person name="Klepikova A."/>
            <person name="Omelchenko D."/>
            <person name="Novikova G."/>
            <person name="Obukhova E."/>
            <person name="Bogdanov V."/>
            <person name="Penin A."/>
            <person name="Logacheva M."/>
        </authorList>
    </citation>
    <scope>NUCLEOTIDE SEQUENCE</scope>
    <source>
        <strain evidence="2">Hsosn_3</strain>
        <tissue evidence="2">Leaf</tissue>
    </source>
</reference>
<evidence type="ECO:0000313" key="2">
    <source>
        <dbReference type="EMBL" id="KAK1394333.1"/>
    </source>
</evidence>
<dbReference type="Proteomes" id="UP001237642">
    <property type="component" value="Unassembled WGS sequence"/>
</dbReference>
<dbReference type="AlphaFoldDB" id="A0AAD8J0G5"/>
<organism evidence="2 3">
    <name type="scientific">Heracleum sosnowskyi</name>
    <dbReference type="NCBI Taxonomy" id="360622"/>
    <lineage>
        <taxon>Eukaryota</taxon>
        <taxon>Viridiplantae</taxon>
        <taxon>Streptophyta</taxon>
        <taxon>Embryophyta</taxon>
        <taxon>Tracheophyta</taxon>
        <taxon>Spermatophyta</taxon>
        <taxon>Magnoliopsida</taxon>
        <taxon>eudicotyledons</taxon>
        <taxon>Gunneridae</taxon>
        <taxon>Pentapetalae</taxon>
        <taxon>asterids</taxon>
        <taxon>campanulids</taxon>
        <taxon>Apiales</taxon>
        <taxon>Apiaceae</taxon>
        <taxon>Apioideae</taxon>
        <taxon>apioid superclade</taxon>
        <taxon>Tordylieae</taxon>
        <taxon>Tordyliinae</taxon>
        <taxon>Heracleum</taxon>
    </lineage>
</organism>
<feature type="region of interest" description="Disordered" evidence="1">
    <location>
        <begin position="104"/>
        <end position="132"/>
    </location>
</feature>
<evidence type="ECO:0000313" key="3">
    <source>
        <dbReference type="Proteomes" id="UP001237642"/>
    </source>
</evidence>
<reference evidence="2" key="2">
    <citation type="submission" date="2023-05" db="EMBL/GenBank/DDBJ databases">
        <authorList>
            <person name="Schelkunov M.I."/>
        </authorList>
    </citation>
    <scope>NUCLEOTIDE SEQUENCE</scope>
    <source>
        <strain evidence="2">Hsosn_3</strain>
        <tissue evidence="2">Leaf</tissue>
    </source>
</reference>
<evidence type="ECO:0000256" key="1">
    <source>
        <dbReference type="SAM" id="MobiDB-lite"/>
    </source>
</evidence>
<gene>
    <name evidence="2" type="ORF">POM88_013389</name>
</gene>
<name>A0AAD8J0G5_9APIA</name>
<accession>A0AAD8J0G5</accession>
<protein>
    <submittedName>
        <fullName evidence="2">Uncharacterized protein</fullName>
    </submittedName>
</protein>
<feature type="compositionally biased region" description="Basic and acidic residues" evidence="1">
    <location>
        <begin position="115"/>
        <end position="132"/>
    </location>
</feature>
<dbReference type="EMBL" id="JAUIZM010000003">
    <property type="protein sequence ID" value="KAK1394333.1"/>
    <property type="molecule type" value="Genomic_DNA"/>
</dbReference>